<name>A0A9D9DVB5_9FIRM</name>
<keyword evidence="3" id="KW-0238">DNA-binding</keyword>
<organism evidence="6 7">
    <name type="scientific">Candidatus Fimicola merdigallinarum</name>
    <dbReference type="NCBI Taxonomy" id="2840819"/>
    <lineage>
        <taxon>Bacteria</taxon>
        <taxon>Bacillati</taxon>
        <taxon>Bacillota</taxon>
        <taxon>Clostridia</taxon>
        <taxon>Lachnospirales</taxon>
        <taxon>Lachnospiraceae</taxon>
        <taxon>Lachnospiraceae incertae sedis</taxon>
        <taxon>Candidatus Fimicola</taxon>
    </lineage>
</organism>
<reference evidence="6" key="2">
    <citation type="journal article" date="2021" name="PeerJ">
        <title>Extensive microbial diversity within the chicken gut microbiome revealed by metagenomics and culture.</title>
        <authorList>
            <person name="Gilroy R."/>
            <person name="Ravi A."/>
            <person name="Getino M."/>
            <person name="Pursley I."/>
            <person name="Horton D.L."/>
            <person name="Alikhan N.F."/>
            <person name="Baker D."/>
            <person name="Gharbi K."/>
            <person name="Hall N."/>
            <person name="Watson M."/>
            <person name="Adriaenssens E.M."/>
            <person name="Foster-Nyarko E."/>
            <person name="Jarju S."/>
            <person name="Secka A."/>
            <person name="Antonio M."/>
            <person name="Oren A."/>
            <person name="Chaudhuri R.R."/>
            <person name="La Ragione R."/>
            <person name="Hildebrand F."/>
            <person name="Pallen M.J."/>
        </authorList>
    </citation>
    <scope>NUCLEOTIDE SEQUENCE</scope>
    <source>
        <strain evidence="6">F6-4510</strain>
    </source>
</reference>
<keyword evidence="4" id="KW-0804">Transcription</keyword>
<dbReference type="Pfam" id="PF03466">
    <property type="entry name" value="LysR_substrate"/>
    <property type="match status" value="1"/>
</dbReference>
<evidence type="ECO:0000256" key="4">
    <source>
        <dbReference type="ARBA" id="ARBA00023163"/>
    </source>
</evidence>
<dbReference type="AlphaFoldDB" id="A0A9D9DVB5"/>
<comment type="caution">
    <text evidence="6">The sequence shown here is derived from an EMBL/GenBank/DDBJ whole genome shotgun (WGS) entry which is preliminary data.</text>
</comment>
<protein>
    <submittedName>
        <fullName evidence="6">LysR family transcriptional regulator</fullName>
    </submittedName>
</protein>
<dbReference type="InterPro" id="IPR005119">
    <property type="entry name" value="LysR_subst-bd"/>
</dbReference>
<gene>
    <name evidence="6" type="ORF">IAC55_04930</name>
</gene>
<comment type="similarity">
    <text evidence="1">Belongs to the LysR transcriptional regulatory family.</text>
</comment>
<evidence type="ECO:0000259" key="5">
    <source>
        <dbReference type="PROSITE" id="PS50931"/>
    </source>
</evidence>
<reference evidence="6" key="1">
    <citation type="submission" date="2020-10" db="EMBL/GenBank/DDBJ databases">
        <authorList>
            <person name="Gilroy R."/>
        </authorList>
    </citation>
    <scope>NUCLEOTIDE SEQUENCE</scope>
    <source>
        <strain evidence="6">F6-4510</strain>
    </source>
</reference>
<dbReference type="InterPro" id="IPR036388">
    <property type="entry name" value="WH-like_DNA-bd_sf"/>
</dbReference>
<dbReference type="Gene3D" id="3.40.190.290">
    <property type="match status" value="1"/>
</dbReference>
<dbReference type="PANTHER" id="PTHR30126">
    <property type="entry name" value="HTH-TYPE TRANSCRIPTIONAL REGULATOR"/>
    <property type="match status" value="1"/>
</dbReference>
<dbReference type="GO" id="GO:0000976">
    <property type="term" value="F:transcription cis-regulatory region binding"/>
    <property type="evidence" value="ECO:0007669"/>
    <property type="project" value="TreeGrafter"/>
</dbReference>
<sequence>MQDLRMDTFIAVCEHMNFTRASEVLNLTQPAVSRQMKSLEEYYGVELFRYEGKKMYLTPAGAKLFKVAQSIKADEIRLMEELKSSETREICFGSTPTPAEFMIPKKISKYLSENDFSKISMVVGNTEVLLNKLDKGEIDFAVVEGNFSKKDYRYFKFSTQKYFPVCSTNIDIKNCSIENLINETLIVREEGSGNREILKQCLKRKNIRIDDFKKILEVNNISVQKALVKEGLGIAFLFEAVVTDEISKGILKRIELDGFPLEHEINFVCRKNSIFNDEIEKAKVFFDMD</sequence>
<dbReference type="PANTHER" id="PTHR30126:SF40">
    <property type="entry name" value="HTH-TYPE TRANSCRIPTIONAL REGULATOR GLTR"/>
    <property type="match status" value="1"/>
</dbReference>
<evidence type="ECO:0000256" key="1">
    <source>
        <dbReference type="ARBA" id="ARBA00009437"/>
    </source>
</evidence>
<keyword evidence="2" id="KW-0805">Transcription regulation</keyword>
<dbReference type="Pfam" id="PF00126">
    <property type="entry name" value="HTH_1"/>
    <property type="match status" value="1"/>
</dbReference>
<evidence type="ECO:0000313" key="7">
    <source>
        <dbReference type="Proteomes" id="UP000823611"/>
    </source>
</evidence>
<evidence type="ECO:0000256" key="2">
    <source>
        <dbReference type="ARBA" id="ARBA00023015"/>
    </source>
</evidence>
<evidence type="ECO:0000256" key="3">
    <source>
        <dbReference type="ARBA" id="ARBA00023125"/>
    </source>
</evidence>
<accession>A0A9D9DVB5</accession>
<dbReference type="PRINTS" id="PR00039">
    <property type="entry name" value="HTHLYSR"/>
</dbReference>
<dbReference type="InterPro" id="IPR036390">
    <property type="entry name" value="WH_DNA-bd_sf"/>
</dbReference>
<feature type="domain" description="HTH lysR-type" evidence="5">
    <location>
        <begin position="1"/>
        <end position="58"/>
    </location>
</feature>
<dbReference type="SUPFAM" id="SSF46785">
    <property type="entry name" value="Winged helix' DNA-binding domain"/>
    <property type="match status" value="1"/>
</dbReference>
<dbReference type="Gene3D" id="1.10.10.10">
    <property type="entry name" value="Winged helix-like DNA-binding domain superfamily/Winged helix DNA-binding domain"/>
    <property type="match status" value="1"/>
</dbReference>
<evidence type="ECO:0000313" key="6">
    <source>
        <dbReference type="EMBL" id="MBO8434649.1"/>
    </source>
</evidence>
<dbReference type="PROSITE" id="PS50931">
    <property type="entry name" value="HTH_LYSR"/>
    <property type="match status" value="1"/>
</dbReference>
<dbReference type="Proteomes" id="UP000823611">
    <property type="component" value="Unassembled WGS sequence"/>
</dbReference>
<proteinExistence type="inferred from homology"/>
<dbReference type="GO" id="GO:0003700">
    <property type="term" value="F:DNA-binding transcription factor activity"/>
    <property type="evidence" value="ECO:0007669"/>
    <property type="project" value="InterPro"/>
</dbReference>
<dbReference type="InterPro" id="IPR000847">
    <property type="entry name" value="LysR_HTH_N"/>
</dbReference>
<dbReference type="SUPFAM" id="SSF53850">
    <property type="entry name" value="Periplasmic binding protein-like II"/>
    <property type="match status" value="1"/>
</dbReference>
<dbReference type="EMBL" id="JADIMX010000091">
    <property type="protein sequence ID" value="MBO8434649.1"/>
    <property type="molecule type" value="Genomic_DNA"/>
</dbReference>